<reference evidence="3" key="1">
    <citation type="submission" date="2020-05" db="EMBL/GenBank/DDBJ databases">
        <title>Mycena genomes resolve the evolution of fungal bioluminescence.</title>
        <authorList>
            <person name="Tsai I.J."/>
        </authorList>
    </citation>
    <scope>NUCLEOTIDE SEQUENCE</scope>
    <source>
        <strain evidence="3">110903Hualien_Pintung</strain>
    </source>
</reference>
<keyword evidence="2" id="KW-0472">Membrane</keyword>
<feature type="transmembrane region" description="Helical" evidence="2">
    <location>
        <begin position="581"/>
        <end position="600"/>
    </location>
</feature>
<dbReference type="EMBL" id="JACAZE010000005">
    <property type="protein sequence ID" value="KAF7317309.1"/>
    <property type="molecule type" value="Genomic_DNA"/>
</dbReference>
<feature type="compositionally biased region" description="Low complexity" evidence="1">
    <location>
        <begin position="299"/>
        <end position="309"/>
    </location>
</feature>
<feature type="region of interest" description="Disordered" evidence="1">
    <location>
        <begin position="10"/>
        <end position="52"/>
    </location>
</feature>
<feature type="compositionally biased region" description="Low complexity" evidence="1">
    <location>
        <begin position="112"/>
        <end position="127"/>
    </location>
</feature>
<evidence type="ECO:0000256" key="2">
    <source>
        <dbReference type="SAM" id="Phobius"/>
    </source>
</evidence>
<dbReference type="AlphaFoldDB" id="A0A8H6WG00"/>
<keyword evidence="4" id="KW-1185">Reference proteome</keyword>
<evidence type="ECO:0000256" key="1">
    <source>
        <dbReference type="SAM" id="MobiDB-lite"/>
    </source>
</evidence>
<protein>
    <submittedName>
        <fullName evidence="3">Uncharacterized protein</fullName>
    </submittedName>
</protein>
<feature type="compositionally biased region" description="Basic and acidic residues" evidence="1">
    <location>
        <begin position="43"/>
        <end position="52"/>
    </location>
</feature>
<feature type="compositionally biased region" description="Polar residues" evidence="1">
    <location>
        <begin position="423"/>
        <end position="442"/>
    </location>
</feature>
<dbReference type="OrthoDB" id="3266087at2759"/>
<feature type="compositionally biased region" description="Basic and acidic residues" evidence="1">
    <location>
        <begin position="408"/>
        <end position="420"/>
    </location>
</feature>
<dbReference type="Proteomes" id="UP000613580">
    <property type="component" value="Unassembled WGS sequence"/>
</dbReference>
<proteinExistence type="predicted"/>
<accession>A0A8H6WG00</accession>
<feature type="compositionally biased region" description="Low complexity" evidence="1">
    <location>
        <begin position="140"/>
        <end position="163"/>
    </location>
</feature>
<keyword evidence="2" id="KW-1133">Transmembrane helix</keyword>
<feature type="region of interest" description="Disordered" evidence="1">
    <location>
        <begin position="66"/>
        <end position="523"/>
    </location>
</feature>
<feature type="compositionally biased region" description="Basic and acidic residues" evidence="1">
    <location>
        <begin position="349"/>
        <end position="360"/>
    </location>
</feature>
<feature type="compositionally biased region" description="Low complexity" evidence="1">
    <location>
        <begin position="233"/>
        <end position="246"/>
    </location>
</feature>
<feature type="compositionally biased region" description="Polar residues" evidence="1">
    <location>
        <begin position="485"/>
        <end position="496"/>
    </location>
</feature>
<evidence type="ECO:0000313" key="4">
    <source>
        <dbReference type="Proteomes" id="UP000613580"/>
    </source>
</evidence>
<feature type="compositionally biased region" description="Low complexity" evidence="1">
    <location>
        <begin position="321"/>
        <end position="330"/>
    </location>
</feature>
<organism evidence="3 4">
    <name type="scientific">Mycena chlorophos</name>
    <name type="common">Agaric fungus</name>
    <name type="synonym">Agaricus chlorophos</name>
    <dbReference type="NCBI Taxonomy" id="658473"/>
    <lineage>
        <taxon>Eukaryota</taxon>
        <taxon>Fungi</taxon>
        <taxon>Dikarya</taxon>
        <taxon>Basidiomycota</taxon>
        <taxon>Agaricomycotina</taxon>
        <taxon>Agaricomycetes</taxon>
        <taxon>Agaricomycetidae</taxon>
        <taxon>Agaricales</taxon>
        <taxon>Marasmiineae</taxon>
        <taxon>Mycenaceae</taxon>
        <taxon>Mycena</taxon>
    </lineage>
</organism>
<name>A0A8H6WG00_MYCCL</name>
<feature type="compositionally biased region" description="Polar residues" evidence="1">
    <location>
        <begin position="216"/>
        <end position="232"/>
    </location>
</feature>
<feature type="compositionally biased region" description="Low complexity" evidence="1">
    <location>
        <begin position="381"/>
        <end position="392"/>
    </location>
</feature>
<keyword evidence="2" id="KW-0812">Transmembrane</keyword>
<gene>
    <name evidence="3" type="ORF">HMN09_00466400</name>
</gene>
<sequence length="672" mass="70712">MDAIWARIRARGRAKSLSASTMAALTGTRESADPGRGSASGQQDREPEPVLERRIVPDLDALVAGWAGAPSAPVPSGSGKGKERETEGEEAPVPTSIPPPLRPGRRHSIDNGALGSVSASVQSSLSSRGQAGDVVDMAQTRPSSSGASKSASTSSSPVSKPRTGMGWSTFGRRTQRTPVLGAGEFGDLAALPPTRPGAGSRAGTTRDNSPARPGTGTASSFTHNSHSQQPDESTSGHGHSASFGHGFEVRTTAPSPASGYTFGSRFGGGRGTPGTPPPVPSLDPALAEGASGSARRPRNSSSLPSISISKGKRFRTAQDIFSAFSRPSSAARRRTEERDVVALGSEVKLSVEARRKREAGSSDTQTGLWPDVPPQVHAHESSASTAASASAADSKDPTTQMPAAEGSSQRKEKSNAKDGSPDTLRSTRSAIPSSEARPSSSRKQSHPPPANPQRIARALQRKPSEPKSRSQSRSQSQSRTPSAAHVQQNPTPSSSLGAAAGQHISRAASRLSQAPSTTLPIPPSTSLPISALVTPRAPSVVSTHHAHSYYHMSDPRKPPRLQPTGWSLHFGDGERQTQTHAVLFFVGFVLFPVWWGAAFVKVPRTRRVGGGKEDAEKAQKGEVVLDDPQLEFDARTWRRRCRIMAVVSLATYVPFVVLLAVFLSKGARQDSR</sequence>
<evidence type="ECO:0000313" key="3">
    <source>
        <dbReference type="EMBL" id="KAF7317309.1"/>
    </source>
</evidence>
<feature type="compositionally biased region" description="Low complexity" evidence="1">
    <location>
        <begin position="469"/>
        <end position="479"/>
    </location>
</feature>
<comment type="caution">
    <text evidence="3">The sequence shown here is derived from an EMBL/GenBank/DDBJ whole genome shotgun (WGS) entry which is preliminary data.</text>
</comment>
<feature type="transmembrane region" description="Helical" evidence="2">
    <location>
        <begin position="643"/>
        <end position="663"/>
    </location>
</feature>